<accession>A0A9Q0M3D2</accession>
<gene>
    <name evidence="1" type="ORF">RDWZM_009309</name>
</gene>
<sequence length="185" mass="21311">MSNSKDPYRLYINENSSRPLVRDQKVTNSDGITATAYQIELPDNWGALTVRYEQRPANPDKDPEDSKHNLRIIMKLNNSFDKNDNGHPLQPVHSQADSLPNDTFSSLNNQMSQVTCNDPTIGYMKVDWPEWHYISAPNDQKSTTSLKSNSNDPSVNEVLTQLREQFDLIMKRYCNNQMHMQVHNN</sequence>
<organism evidence="1 2">
    <name type="scientific">Blomia tropicalis</name>
    <name type="common">Mite</name>
    <dbReference type="NCBI Taxonomy" id="40697"/>
    <lineage>
        <taxon>Eukaryota</taxon>
        <taxon>Metazoa</taxon>
        <taxon>Ecdysozoa</taxon>
        <taxon>Arthropoda</taxon>
        <taxon>Chelicerata</taxon>
        <taxon>Arachnida</taxon>
        <taxon>Acari</taxon>
        <taxon>Acariformes</taxon>
        <taxon>Sarcoptiformes</taxon>
        <taxon>Astigmata</taxon>
        <taxon>Glycyphagoidea</taxon>
        <taxon>Echimyopodidae</taxon>
        <taxon>Blomia</taxon>
    </lineage>
</organism>
<evidence type="ECO:0000313" key="2">
    <source>
        <dbReference type="Proteomes" id="UP001142055"/>
    </source>
</evidence>
<dbReference type="EMBL" id="JAPWDV010000003">
    <property type="protein sequence ID" value="KAJ6218152.1"/>
    <property type="molecule type" value="Genomic_DNA"/>
</dbReference>
<dbReference type="AlphaFoldDB" id="A0A9Q0M3D2"/>
<reference evidence="1" key="1">
    <citation type="submission" date="2022-12" db="EMBL/GenBank/DDBJ databases">
        <title>Genome assemblies of Blomia tropicalis.</title>
        <authorList>
            <person name="Cui Y."/>
        </authorList>
    </citation>
    <scope>NUCLEOTIDE SEQUENCE</scope>
    <source>
        <tissue evidence="1">Adult mites</tissue>
    </source>
</reference>
<keyword evidence="2" id="KW-1185">Reference proteome</keyword>
<dbReference type="Proteomes" id="UP001142055">
    <property type="component" value="Chromosome 3"/>
</dbReference>
<protein>
    <submittedName>
        <fullName evidence="1">Uncharacterized protein</fullName>
    </submittedName>
</protein>
<comment type="caution">
    <text evidence="1">The sequence shown here is derived from an EMBL/GenBank/DDBJ whole genome shotgun (WGS) entry which is preliminary data.</text>
</comment>
<name>A0A9Q0M3D2_BLOTA</name>
<proteinExistence type="predicted"/>
<evidence type="ECO:0000313" key="1">
    <source>
        <dbReference type="EMBL" id="KAJ6218152.1"/>
    </source>
</evidence>